<accession>A0A414QER3</accession>
<comment type="caution">
    <text evidence="1">The sequence shown here is derived from an EMBL/GenBank/DDBJ whole genome shotgun (WGS) entry which is preliminary data.</text>
</comment>
<name>A0A414QER3_9FIRM</name>
<organism evidence="1 2">
    <name type="scientific">Dorea formicigenerans</name>
    <dbReference type="NCBI Taxonomy" id="39486"/>
    <lineage>
        <taxon>Bacteria</taxon>
        <taxon>Bacillati</taxon>
        <taxon>Bacillota</taxon>
        <taxon>Clostridia</taxon>
        <taxon>Lachnospirales</taxon>
        <taxon>Lachnospiraceae</taxon>
        <taxon>Dorea</taxon>
    </lineage>
</organism>
<protein>
    <submittedName>
        <fullName evidence="1">Uncharacterized protein</fullName>
    </submittedName>
</protein>
<dbReference type="Proteomes" id="UP000285666">
    <property type="component" value="Unassembled WGS sequence"/>
</dbReference>
<gene>
    <name evidence="1" type="ORF">DW658_06125</name>
</gene>
<evidence type="ECO:0000313" key="1">
    <source>
        <dbReference type="EMBL" id="RHF79271.1"/>
    </source>
</evidence>
<sequence>MTNREYMINLLLDGLESSGRCLNRVSIDDAGSSEEAMIYYNINCPYYAGDKRAYCRKEGSLVLSREVCVACKAHWLEQEVDE</sequence>
<evidence type="ECO:0000313" key="2">
    <source>
        <dbReference type="Proteomes" id="UP000285666"/>
    </source>
</evidence>
<proteinExistence type="predicted"/>
<dbReference type="AlphaFoldDB" id="A0A414QER3"/>
<reference evidence="1 2" key="1">
    <citation type="submission" date="2018-08" db="EMBL/GenBank/DDBJ databases">
        <title>A genome reference for cultivated species of the human gut microbiota.</title>
        <authorList>
            <person name="Zou Y."/>
            <person name="Xue W."/>
            <person name="Luo G."/>
        </authorList>
    </citation>
    <scope>NUCLEOTIDE SEQUENCE [LARGE SCALE GENOMIC DNA]</scope>
    <source>
        <strain evidence="1 2">AM23-7AC</strain>
    </source>
</reference>
<dbReference type="EMBL" id="QRHN01000006">
    <property type="protein sequence ID" value="RHF79271.1"/>
    <property type="molecule type" value="Genomic_DNA"/>
</dbReference>
<dbReference type="RefSeq" id="WP_105308825.1">
    <property type="nucleotide sequence ID" value="NZ_QRHN01000006.1"/>
</dbReference>